<organism evidence="2 3">
    <name type="scientific">Escallonia herrerae</name>
    <dbReference type="NCBI Taxonomy" id="1293975"/>
    <lineage>
        <taxon>Eukaryota</taxon>
        <taxon>Viridiplantae</taxon>
        <taxon>Streptophyta</taxon>
        <taxon>Embryophyta</taxon>
        <taxon>Tracheophyta</taxon>
        <taxon>Spermatophyta</taxon>
        <taxon>Magnoliopsida</taxon>
        <taxon>eudicotyledons</taxon>
        <taxon>Gunneridae</taxon>
        <taxon>Pentapetalae</taxon>
        <taxon>asterids</taxon>
        <taxon>campanulids</taxon>
        <taxon>Escalloniales</taxon>
        <taxon>Escalloniaceae</taxon>
        <taxon>Escallonia</taxon>
    </lineage>
</organism>
<dbReference type="AlphaFoldDB" id="A0AA89ALD1"/>
<feature type="region of interest" description="Disordered" evidence="1">
    <location>
        <begin position="1"/>
        <end position="33"/>
    </location>
</feature>
<reference evidence="2" key="1">
    <citation type="submission" date="2022-12" db="EMBL/GenBank/DDBJ databases">
        <title>Draft genome assemblies for two species of Escallonia (Escalloniales).</title>
        <authorList>
            <person name="Chanderbali A."/>
            <person name="Dervinis C."/>
            <person name="Anghel I."/>
            <person name="Soltis D."/>
            <person name="Soltis P."/>
            <person name="Zapata F."/>
        </authorList>
    </citation>
    <scope>NUCLEOTIDE SEQUENCE</scope>
    <source>
        <strain evidence="2">UCBG64.0493</strain>
        <tissue evidence="2">Leaf</tissue>
    </source>
</reference>
<evidence type="ECO:0000313" key="2">
    <source>
        <dbReference type="EMBL" id="KAK3008384.1"/>
    </source>
</evidence>
<dbReference type="EMBL" id="JAVXUP010001758">
    <property type="protein sequence ID" value="KAK3008384.1"/>
    <property type="molecule type" value="Genomic_DNA"/>
</dbReference>
<sequence length="146" mass="16302">MSYYQDEVKNAEADDANPPKEQKPERSYKRRKVVAKDGLSKLLADEPLHREEGILSVDHSLPLRNLPDQPVPVIGPRHHEQRCPLHLGVGDNHRLVTLHGSHGRVGGPQIDPHHLLGHHPKLQSLKAVESLPKLRAVAGNRLSSRI</sequence>
<feature type="compositionally biased region" description="Basic and acidic residues" evidence="1">
    <location>
        <begin position="1"/>
        <end position="27"/>
    </location>
</feature>
<protein>
    <submittedName>
        <fullName evidence="2">Uncharacterized protein</fullName>
    </submittedName>
</protein>
<gene>
    <name evidence="2" type="ORF">RJ639_014092</name>
</gene>
<comment type="caution">
    <text evidence="2">The sequence shown here is derived from an EMBL/GenBank/DDBJ whole genome shotgun (WGS) entry which is preliminary data.</text>
</comment>
<keyword evidence="3" id="KW-1185">Reference proteome</keyword>
<dbReference type="InterPro" id="IPR019651">
    <property type="entry name" value="Glutamate_DH_NAD-spec"/>
</dbReference>
<evidence type="ECO:0000313" key="3">
    <source>
        <dbReference type="Proteomes" id="UP001188597"/>
    </source>
</evidence>
<name>A0AA89ALD1_9ASTE</name>
<dbReference type="Pfam" id="PF10712">
    <property type="entry name" value="NAD-GH"/>
    <property type="match status" value="1"/>
</dbReference>
<dbReference type="Proteomes" id="UP001188597">
    <property type="component" value="Unassembled WGS sequence"/>
</dbReference>
<proteinExistence type="predicted"/>
<accession>A0AA89ALD1</accession>
<evidence type="ECO:0000256" key="1">
    <source>
        <dbReference type="SAM" id="MobiDB-lite"/>
    </source>
</evidence>